<dbReference type="EMBL" id="JBJQND010000012">
    <property type="protein sequence ID" value="KAL3860467.1"/>
    <property type="molecule type" value="Genomic_DNA"/>
</dbReference>
<dbReference type="InterPro" id="IPR017096">
    <property type="entry name" value="BTB-kelch_protein"/>
</dbReference>
<reference evidence="4 5" key="1">
    <citation type="submission" date="2024-11" db="EMBL/GenBank/DDBJ databases">
        <title>Chromosome-level genome assembly of the freshwater bivalve Anodonta woodiana.</title>
        <authorList>
            <person name="Chen X."/>
        </authorList>
    </citation>
    <scope>NUCLEOTIDE SEQUENCE [LARGE SCALE GENOMIC DNA]</scope>
    <source>
        <strain evidence="4">MN2024</strain>
        <tissue evidence="4">Gills</tissue>
    </source>
</reference>
<dbReference type="SUPFAM" id="SSF117281">
    <property type="entry name" value="Kelch motif"/>
    <property type="match status" value="1"/>
</dbReference>
<feature type="domain" description="BTB" evidence="3">
    <location>
        <begin position="41"/>
        <end position="117"/>
    </location>
</feature>
<keyword evidence="2" id="KW-0677">Repeat</keyword>
<sequence>MAAVSRASAVGDGRHVKFSNDRHARKILAALNENRKCTHLCDGVVVIGDARIFVQKNVLAAASHYFRLLFNYEEPGSPIVQSSSVSTQLDLTHLSISSDTFETILDYIYTSDITLSDDNIQDILQAADILLLTDLKNMCCEYLEQCVTPHNCLGILEFASRFTCPWVQLKMSQYLDKYFREISYSEEFLRLPDTSLKEILSRDTLSVQQEEEILDSIIRWYRFDVVKRQSQLEEVVAHCLRPSHISSAYLDRLEAGDASTNKLKGVIHFVKESRKTITESRCRGTTNVIFICGGEGRISSTADDVEVKSITKCVVPKKQKMQSMGEVSRCHWIDLAPMAKARIGHGLVEVGGYVYAIGGRDQDCTILNSGEKYDPSANNWVPIASMEHARVGFCLVAVDDNIYAIGGSNDMTEPLTSVECFNIFTNKWRPLPDMNLKRSWSTAAAVNKKIYVIAGGAIGKLFEAVECFDTGTETWYSVSPMRERRCDARAVAVDDSIYVFGGIRRIECPSAMHGGHSVKFCGTEIYSTSNDYWVQMQGRGTNQMCNMAESSQIYGALYDGEDIFVIGDLDVGGTFHCIRAFDRRTNMWNCVVPNHPKLHRNFMSCIERIPTYVLRELQWTQEKLTLVDIRKPSQV</sequence>
<dbReference type="Gene3D" id="2.120.10.80">
    <property type="entry name" value="Kelch-type beta propeller"/>
    <property type="match status" value="1"/>
</dbReference>
<dbReference type="InterPro" id="IPR015915">
    <property type="entry name" value="Kelch-typ_b-propeller"/>
</dbReference>
<dbReference type="Pfam" id="PF25210">
    <property type="entry name" value="Kelch_FKB95"/>
    <property type="match status" value="1"/>
</dbReference>
<accession>A0ABD3VIT2</accession>
<dbReference type="InterPro" id="IPR057499">
    <property type="entry name" value="Kelch_FKB95"/>
</dbReference>
<dbReference type="PIRSF" id="PIRSF037037">
    <property type="entry name" value="Kelch-like_protein_gigaxonin"/>
    <property type="match status" value="1"/>
</dbReference>
<dbReference type="SMART" id="SM00225">
    <property type="entry name" value="BTB"/>
    <property type="match status" value="1"/>
</dbReference>
<gene>
    <name evidence="4" type="ORF">ACJMK2_010590</name>
</gene>
<comment type="caution">
    <text evidence="4">The sequence shown here is derived from an EMBL/GenBank/DDBJ whole genome shotgun (WGS) entry which is preliminary data.</text>
</comment>
<dbReference type="InterPro" id="IPR000210">
    <property type="entry name" value="BTB/POZ_dom"/>
</dbReference>
<dbReference type="Pfam" id="PF00651">
    <property type="entry name" value="BTB"/>
    <property type="match status" value="1"/>
</dbReference>
<dbReference type="Gene3D" id="3.30.710.10">
    <property type="entry name" value="Potassium Channel Kv1.1, Chain A"/>
    <property type="match status" value="1"/>
</dbReference>
<proteinExistence type="predicted"/>
<dbReference type="Gene3D" id="1.25.40.420">
    <property type="match status" value="1"/>
</dbReference>
<evidence type="ECO:0000256" key="2">
    <source>
        <dbReference type="ARBA" id="ARBA00022737"/>
    </source>
</evidence>
<evidence type="ECO:0000313" key="5">
    <source>
        <dbReference type="Proteomes" id="UP001634394"/>
    </source>
</evidence>
<dbReference type="InterPro" id="IPR011333">
    <property type="entry name" value="SKP1/BTB/POZ_sf"/>
</dbReference>
<dbReference type="InterPro" id="IPR011705">
    <property type="entry name" value="BACK"/>
</dbReference>
<dbReference type="PROSITE" id="PS50097">
    <property type="entry name" value="BTB"/>
    <property type="match status" value="1"/>
</dbReference>
<dbReference type="SMART" id="SM00875">
    <property type="entry name" value="BACK"/>
    <property type="match status" value="1"/>
</dbReference>
<keyword evidence="5" id="KW-1185">Reference proteome</keyword>
<keyword evidence="1" id="KW-0880">Kelch repeat</keyword>
<dbReference type="SMART" id="SM00612">
    <property type="entry name" value="Kelch"/>
    <property type="match status" value="3"/>
</dbReference>
<name>A0ABD3VIT2_SINWO</name>
<dbReference type="Pfam" id="PF07707">
    <property type="entry name" value="BACK"/>
    <property type="match status" value="1"/>
</dbReference>
<dbReference type="AlphaFoldDB" id="A0ABD3VIT2"/>
<dbReference type="InterPro" id="IPR006652">
    <property type="entry name" value="Kelch_1"/>
</dbReference>
<dbReference type="PANTHER" id="PTHR45632">
    <property type="entry name" value="LD33804P"/>
    <property type="match status" value="1"/>
</dbReference>
<protein>
    <recommendedName>
        <fullName evidence="3">BTB domain-containing protein</fullName>
    </recommendedName>
</protein>
<evidence type="ECO:0000313" key="4">
    <source>
        <dbReference type="EMBL" id="KAL3860467.1"/>
    </source>
</evidence>
<evidence type="ECO:0000256" key="1">
    <source>
        <dbReference type="ARBA" id="ARBA00022441"/>
    </source>
</evidence>
<organism evidence="4 5">
    <name type="scientific">Sinanodonta woodiana</name>
    <name type="common">Chinese pond mussel</name>
    <name type="synonym">Anodonta woodiana</name>
    <dbReference type="NCBI Taxonomy" id="1069815"/>
    <lineage>
        <taxon>Eukaryota</taxon>
        <taxon>Metazoa</taxon>
        <taxon>Spiralia</taxon>
        <taxon>Lophotrochozoa</taxon>
        <taxon>Mollusca</taxon>
        <taxon>Bivalvia</taxon>
        <taxon>Autobranchia</taxon>
        <taxon>Heteroconchia</taxon>
        <taxon>Palaeoheterodonta</taxon>
        <taxon>Unionida</taxon>
        <taxon>Unionoidea</taxon>
        <taxon>Unionidae</taxon>
        <taxon>Unioninae</taxon>
        <taxon>Sinanodonta</taxon>
    </lineage>
</organism>
<evidence type="ECO:0000259" key="3">
    <source>
        <dbReference type="PROSITE" id="PS50097"/>
    </source>
</evidence>
<dbReference type="PANTHER" id="PTHR45632:SF3">
    <property type="entry name" value="KELCH-LIKE PROTEIN 32"/>
    <property type="match status" value="1"/>
</dbReference>
<dbReference type="SUPFAM" id="SSF54695">
    <property type="entry name" value="POZ domain"/>
    <property type="match status" value="1"/>
</dbReference>
<dbReference type="Proteomes" id="UP001634394">
    <property type="component" value="Unassembled WGS sequence"/>
</dbReference>